<dbReference type="PIRSF" id="PIRSF000883">
    <property type="entry name" value="Pesterase_MJ0912"/>
    <property type="match status" value="1"/>
</dbReference>
<feature type="domain" description="Calcineurin-like phosphoesterase" evidence="2">
    <location>
        <begin position="16"/>
        <end position="195"/>
    </location>
</feature>
<dbReference type="InterPro" id="IPR050126">
    <property type="entry name" value="Ap4A_hydrolase"/>
</dbReference>
<dbReference type="OrthoDB" id="9800565at2"/>
<dbReference type="AlphaFoldDB" id="A0A5C5XFL7"/>
<dbReference type="RefSeq" id="WP_146503836.1">
    <property type="nucleotide sequence ID" value="NZ_SJPG01000001.1"/>
</dbReference>
<dbReference type="SUPFAM" id="SSF56300">
    <property type="entry name" value="Metallo-dependent phosphatases"/>
    <property type="match status" value="1"/>
</dbReference>
<dbReference type="InterPro" id="IPR029052">
    <property type="entry name" value="Metallo-depent_PP-like"/>
</dbReference>
<dbReference type="Proteomes" id="UP000316095">
    <property type="component" value="Unassembled WGS sequence"/>
</dbReference>
<comment type="caution">
    <text evidence="3">The sequence shown here is derived from an EMBL/GenBank/DDBJ whole genome shotgun (WGS) entry which is preliminary data.</text>
</comment>
<dbReference type="EMBL" id="SJPG01000001">
    <property type="protein sequence ID" value="TWT61906.1"/>
    <property type="molecule type" value="Genomic_DNA"/>
</dbReference>
<evidence type="ECO:0000313" key="4">
    <source>
        <dbReference type="Proteomes" id="UP000316095"/>
    </source>
</evidence>
<comment type="similarity">
    <text evidence="1">Belongs to the metallophosphoesterase superfamily. YfcE family.</text>
</comment>
<reference evidence="3 4" key="1">
    <citation type="submission" date="2019-02" db="EMBL/GenBank/DDBJ databases">
        <title>Deep-cultivation of Planctomycetes and their phenomic and genomic characterization uncovers novel biology.</title>
        <authorList>
            <person name="Wiegand S."/>
            <person name="Jogler M."/>
            <person name="Boedeker C."/>
            <person name="Pinto D."/>
            <person name="Vollmers J."/>
            <person name="Rivas-Marin E."/>
            <person name="Kohn T."/>
            <person name="Peeters S.H."/>
            <person name="Heuer A."/>
            <person name="Rast P."/>
            <person name="Oberbeckmann S."/>
            <person name="Bunk B."/>
            <person name="Jeske O."/>
            <person name="Meyerdierks A."/>
            <person name="Storesund J.E."/>
            <person name="Kallscheuer N."/>
            <person name="Luecker S."/>
            <person name="Lage O.M."/>
            <person name="Pohl T."/>
            <person name="Merkel B.J."/>
            <person name="Hornburger P."/>
            <person name="Mueller R.-W."/>
            <person name="Bruemmer F."/>
            <person name="Labrenz M."/>
            <person name="Spormann A.M."/>
            <person name="Op Den Camp H."/>
            <person name="Overmann J."/>
            <person name="Amann R."/>
            <person name="Jetten M.S.M."/>
            <person name="Mascher T."/>
            <person name="Medema M.H."/>
            <person name="Devos D.P."/>
            <person name="Kaster A.-K."/>
            <person name="Ovreas L."/>
            <person name="Rohde M."/>
            <person name="Galperin M.Y."/>
            <person name="Jogler C."/>
        </authorList>
    </citation>
    <scope>NUCLEOTIDE SEQUENCE [LARGE SCALE GENOMIC DNA]</scope>
    <source>
        <strain evidence="3 4">Pan54</strain>
    </source>
</reference>
<dbReference type="InterPro" id="IPR024654">
    <property type="entry name" value="Calcineurin-like_PHP_lpxH"/>
</dbReference>
<evidence type="ECO:0000313" key="3">
    <source>
        <dbReference type="EMBL" id="TWT61906.1"/>
    </source>
</evidence>
<proteinExistence type="inferred from homology"/>
<gene>
    <name evidence="3" type="ORF">Pan54_26430</name>
</gene>
<name>A0A5C5XFL7_9PLAN</name>
<dbReference type="PANTHER" id="PTHR42850">
    <property type="entry name" value="METALLOPHOSPHOESTERASE"/>
    <property type="match status" value="1"/>
</dbReference>
<dbReference type="PANTHER" id="PTHR42850:SF2">
    <property type="entry name" value="BLL5683 PROTEIN"/>
    <property type="match status" value="1"/>
</dbReference>
<evidence type="ECO:0000256" key="1">
    <source>
        <dbReference type="ARBA" id="ARBA00008950"/>
    </source>
</evidence>
<protein>
    <submittedName>
        <fullName evidence="3">Calcineurin-like phosphoesterase superfamily domain protein</fullName>
    </submittedName>
</protein>
<evidence type="ECO:0000259" key="2">
    <source>
        <dbReference type="Pfam" id="PF12850"/>
    </source>
</evidence>
<dbReference type="GO" id="GO:0016791">
    <property type="term" value="F:phosphatase activity"/>
    <property type="evidence" value="ECO:0007669"/>
    <property type="project" value="TreeGrafter"/>
</dbReference>
<dbReference type="Pfam" id="PF12850">
    <property type="entry name" value="Metallophos_2"/>
    <property type="match status" value="1"/>
</dbReference>
<organism evidence="3 4">
    <name type="scientific">Rubinisphaera italica</name>
    <dbReference type="NCBI Taxonomy" id="2527969"/>
    <lineage>
        <taxon>Bacteria</taxon>
        <taxon>Pseudomonadati</taxon>
        <taxon>Planctomycetota</taxon>
        <taxon>Planctomycetia</taxon>
        <taxon>Planctomycetales</taxon>
        <taxon>Planctomycetaceae</taxon>
        <taxon>Rubinisphaera</taxon>
    </lineage>
</organism>
<dbReference type="InterPro" id="IPR011152">
    <property type="entry name" value="Pesterase_MJ0912"/>
</dbReference>
<dbReference type="GO" id="GO:0005737">
    <property type="term" value="C:cytoplasm"/>
    <property type="evidence" value="ECO:0007669"/>
    <property type="project" value="TreeGrafter"/>
</dbReference>
<keyword evidence="4" id="KW-1185">Reference proteome</keyword>
<sequence>MDRQTFAFFGGIYNNYLALTAAIEDARTRGAEELFCLGDLGAFGPYPDRVFPLLIENDVQTVQGNYDHSIGNGLNDCQCGYTDPRDNHFAQISYDYTLANTSQANCDWLKQLPVEIRFEVAGLRFLLCHGSPRRTNEFLWESTTSTHFLNCLADDYQADVILGTHTGLHWSRELSGERQFVNVGVLGRPANDGDKHVWYTLVKVSQSQGKSQVKLEFIPIEYDWERLVAEMQSEELPVEFQETIRTGWWTTCLEVLPGKERLRGRY</sequence>
<dbReference type="Gene3D" id="3.60.21.10">
    <property type="match status" value="1"/>
</dbReference>
<accession>A0A5C5XFL7</accession>